<evidence type="ECO:0000313" key="1">
    <source>
        <dbReference type="Ensembl" id="ENSSDAP00000018420.1"/>
    </source>
</evidence>
<dbReference type="AlphaFoldDB" id="A0A8C9Q315"/>
<name>A0A8C9Q315_SPEDA</name>
<keyword evidence="2" id="KW-1185">Reference proteome</keyword>
<reference evidence="1" key="1">
    <citation type="submission" date="2025-08" db="UniProtKB">
        <authorList>
            <consortium name="Ensembl"/>
        </authorList>
    </citation>
    <scope>IDENTIFICATION</scope>
</reference>
<sequence length="85" mass="9424">MHGMKRSMGDQAGSIVLGRVQFGWMPRAGTVSHQAWWCVTMISAAQEAEEGGSLEPRSLRAAWTTWESDAESLLWGVTRAMESRL</sequence>
<dbReference type="Ensembl" id="ENSSDAT00000021087.1">
    <property type="protein sequence ID" value="ENSSDAP00000018420.1"/>
    <property type="gene ID" value="ENSSDAG00000016844.1"/>
</dbReference>
<dbReference type="Proteomes" id="UP000694422">
    <property type="component" value="Unplaced"/>
</dbReference>
<reference evidence="1" key="2">
    <citation type="submission" date="2025-09" db="UniProtKB">
        <authorList>
            <consortium name="Ensembl"/>
        </authorList>
    </citation>
    <scope>IDENTIFICATION</scope>
</reference>
<organism evidence="1 2">
    <name type="scientific">Spermophilus dauricus</name>
    <name type="common">Daurian ground squirrel</name>
    <dbReference type="NCBI Taxonomy" id="99837"/>
    <lineage>
        <taxon>Eukaryota</taxon>
        <taxon>Metazoa</taxon>
        <taxon>Chordata</taxon>
        <taxon>Craniata</taxon>
        <taxon>Vertebrata</taxon>
        <taxon>Euteleostomi</taxon>
        <taxon>Mammalia</taxon>
        <taxon>Eutheria</taxon>
        <taxon>Euarchontoglires</taxon>
        <taxon>Glires</taxon>
        <taxon>Rodentia</taxon>
        <taxon>Sciuromorpha</taxon>
        <taxon>Sciuridae</taxon>
        <taxon>Xerinae</taxon>
        <taxon>Marmotini</taxon>
        <taxon>Spermophilus</taxon>
    </lineage>
</organism>
<accession>A0A8C9Q315</accession>
<proteinExistence type="predicted"/>
<evidence type="ECO:0000313" key="2">
    <source>
        <dbReference type="Proteomes" id="UP000694422"/>
    </source>
</evidence>
<protein>
    <submittedName>
        <fullName evidence="1">Uncharacterized protein</fullName>
    </submittedName>
</protein>